<evidence type="ECO:0000313" key="1">
    <source>
        <dbReference type="EMBL" id="BBM13475.1"/>
    </source>
</evidence>
<dbReference type="STRING" id="53346.A5802_001257"/>
<dbReference type="Proteomes" id="UP000509460">
    <property type="component" value="Chromosome"/>
</dbReference>
<dbReference type="AlphaFoldDB" id="A0A1V2UJW9"/>
<dbReference type="EMBL" id="MSTR01000005">
    <property type="protein sequence ID" value="ONN43476.1"/>
    <property type="molecule type" value="Genomic_DNA"/>
</dbReference>
<dbReference type="Proteomes" id="UP000557857">
    <property type="component" value="Unassembled WGS sequence"/>
</dbReference>
<evidence type="ECO:0000313" key="3">
    <source>
        <dbReference type="EMBL" id="ONN43476.1"/>
    </source>
</evidence>
<sequence length="311" mass="36776">MRPIDFPDKYDNLMRIGQQALTDHQYSQAKELFERAYELEATFEANTLYVLALSELDMWEEALHQALLHEKQYLMNEELATFYFDLLITAKDFLYARKLIASADFPDDFEQAVLLKIQQSEELVGQMRRQKIREIYQLVEKLPFEKPTTQLSYIQEIEQLPYHEFIQTARKLIVLKTVHVLVRAKLLESLVQVEEAAPVAYLTIEEELIEVIPKKMVRPEEQTSYRRIKQMAEAYEREDALMSENLKEEFAMQSAIVYPIYDSYIGNLDKWFKQTVATYTNQPCEDLLASEQHEFTEKRNKIMTELLLFNT</sequence>
<dbReference type="OrthoDB" id="2183606at2"/>
<dbReference type="EMBL" id="AP019810">
    <property type="protein sequence ID" value="BBM13475.1"/>
    <property type="molecule type" value="Genomic_DNA"/>
</dbReference>
<dbReference type="RefSeq" id="WP_010735251.1">
    <property type="nucleotide sequence ID" value="NZ_AP019810.1"/>
</dbReference>
<accession>A0A1V2UJW9</accession>
<gene>
    <name evidence="3" type="ORF">BTN92_06470</name>
    <name evidence="1" type="ORF">EM151A_0233</name>
    <name evidence="2" type="ORF">HI921_09895</name>
</gene>
<proteinExistence type="predicted"/>
<evidence type="ECO:0000313" key="5">
    <source>
        <dbReference type="Proteomes" id="UP000509460"/>
    </source>
</evidence>
<evidence type="ECO:0000313" key="2">
    <source>
        <dbReference type="EMBL" id="NMP58767.1"/>
    </source>
</evidence>
<reference evidence="3 4" key="1">
    <citation type="submission" date="2016-12" db="EMBL/GenBank/DDBJ databases">
        <authorList>
            <person name="Song W.-J."/>
            <person name="Kurnit D.M."/>
        </authorList>
    </citation>
    <scope>NUCLEOTIDE SEQUENCE [LARGE SCALE GENOMIC DNA]</scope>
    <source>
        <strain evidence="3 4">CGB1038-1_S1</strain>
    </source>
</reference>
<name>A0A1V2UJW9_ENTMU</name>
<dbReference type="EMBL" id="JABCAG010000027">
    <property type="protein sequence ID" value="NMP58767.1"/>
    <property type="molecule type" value="Genomic_DNA"/>
</dbReference>
<protein>
    <recommendedName>
        <fullName evidence="7">Hydrolase</fullName>
    </recommendedName>
</protein>
<organism evidence="3 4">
    <name type="scientific">Enterococcus mundtii</name>
    <dbReference type="NCBI Taxonomy" id="53346"/>
    <lineage>
        <taxon>Bacteria</taxon>
        <taxon>Bacillati</taxon>
        <taxon>Bacillota</taxon>
        <taxon>Bacilli</taxon>
        <taxon>Lactobacillales</taxon>
        <taxon>Enterococcaceae</taxon>
        <taxon>Enterococcus</taxon>
    </lineage>
</organism>
<reference evidence="1 5" key="2">
    <citation type="submission" date="2019-07" db="EMBL/GenBank/DDBJ databases">
        <title>antibiotic susceptibility of plant-derived lactic acid bacteria.</title>
        <authorList>
            <person name="Sugiyama M."/>
            <person name="Noda M."/>
        </authorList>
    </citation>
    <scope>NUCLEOTIDE SEQUENCE [LARGE SCALE GENOMIC DNA]</scope>
    <source>
        <strain evidence="1 5">15-1A</strain>
    </source>
</reference>
<dbReference type="Proteomes" id="UP000189299">
    <property type="component" value="Unassembled WGS sequence"/>
</dbReference>
<reference evidence="2 6" key="3">
    <citation type="submission" date="2020-04" db="EMBL/GenBank/DDBJ databases">
        <authorList>
            <person name="Abaymova A."/>
            <person name="Teymurazov M."/>
            <person name="Tazyna O."/>
            <person name="Chatushin Y."/>
            <person name="Svetoch E."/>
            <person name="Pereligyn V."/>
            <person name="Pohylenko V."/>
            <person name="Platonov M."/>
            <person name="Kartsev N."/>
            <person name="Skryabin Y."/>
            <person name="Sizova A."/>
            <person name="Solomentsev V."/>
            <person name="Kislichkina A."/>
            <person name="Bogun A."/>
        </authorList>
    </citation>
    <scope>NUCLEOTIDE SEQUENCE [LARGE SCALE GENOMIC DNA]</scope>
    <source>
        <strain evidence="2">SCPM-O-B-8398</strain>
        <strain evidence="6">SCPM-O-B-8398 (E28)</strain>
    </source>
</reference>
<evidence type="ECO:0008006" key="7">
    <source>
        <dbReference type="Google" id="ProtNLM"/>
    </source>
</evidence>
<evidence type="ECO:0000313" key="6">
    <source>
        <dbReference type="Proteomes" id="UP000557857"/>
    </source>
</evidence>
<evidence type="ECO:0000313" key="4">
    <source>
        <dbReference type="Proteomes" id="UP000189299"/>
    </source>
</evidence>